<keyword evidence="2" id="KW-1185">Reference proteome</keyword>
<dbReference type="EMBL" id="JGZL01000003">
    <property type="protein sequence ID" value="KFI90442.1"/>
    <property type="molecule type" value="Genomic_DNA"/>
</dbReference>
<dbReference type="AlphaFoldDB" id="A0A087D4J2"/>
<name>A0A087D4J2_BIFRU</name>
<dbReference type="Pfam" id="PF20288">
    <property type="entry name" value="MC2"/>
    <property type="match status" value="1"/>
</dbReference>
<dbReference type="InterPro" id="IPR046904">
    <property type="entry name" value="ABC-3C_MC2"/>
</dbReference>
<evidence type="ECO:0000313" key="1">
    <source>
        <dbReference type="EMBL" id="KFI90442.1"/>
    </source>
</evidence>
<gene>
    <name evidence="1" type="ORF">BRUM_0207</name>
</gene>
<organism evidence="1 2">
    <name type="scientific">Bifidobacterium ruminantium</name>
    <dbReference type="NCBI Taxonomy" id="78346"/>
    <lineage>
        <taxon>Bacteria</taxon>
        <taxon>Bacillati</taxon>
        <taxon>Actinomycetota</taxon>
        <taxon>Actinomycetes</taxon>
        <taxon>Bifidobacteriales</taxon>
        <taxon>Bifidobacteriaceae</taxon>
        <taxon>Bifidobacterium</taxon>
    </lineage>
</organism>
<accession>A0A087D4J2</accession>
<dbReference type="eggNOG" id="ENOG502ZSTQ">
    <property type="taxonomic scope" value="Bacteria"/>
</dbReference>
<dbReference type="Proteomes" id="UP000029078">
    <property type="component" value="Unassembled WGS sequence"/>
</dbReference>
<dbReference type="RefSeq" id="WP_026646114.1">
    <property type="nucleotide sequence ID" value="NZ_JGZL01000003.1"/>
</dbReference>
<protein>
    <submittedName>
        <fullName evidence="1">Uncharacterized protein</fullName>
    </submittedName>
</protein>
<sequence>MSDSLFNTPSETATRLTLCLSLLPHPATLDEITVMDFAATYMKVMGFGNSNLHGDNPYATAEYDARRKRVRRGLNRLVIIGFAITEDAGSSYSASPTCMQFANELHGEYVTAYRHAIETLATLNYDSIIERILESR</sequence>
<comment type="caution">
    <text evidence="1">The sequence shown here is derived from an EMBL/GenBank/DDBJ whole genome shotgun (WGS) entry which is preliminary data.</text>
</comment>
<proteinExistence type="predicted"/>
<evidence type="ECO:0000313" key="2">
    <source>
        <dbReference type="Proteomes" id="UP000029078"/>
    </source>
</evidence>
<reference evidence="1 2" key="1">
    <citation type="submission" date="2014-03" db="EMBL/GenBank/DDBJ databases">
        <title>Genomics of Bifidobacteria.</title>
        <authorList>
            <person name="Ventura M."/>
            <person name="Milani C."/>
            <person name="Lugli G.A."/>
        </authorList>
    </citation>
    <scope>NUCLEOTIDE SEQUENCE [LARGE SCALE GENOMIC DNA]</scope>
    <source>
        <strain evidence="1 2">LMG 21811</strain>
    </source>
</reference>
<dbReference type="STRING" id="78346.BRUM_0207"/>